<dbReference type="AlphaFoldDB" id="A0A8E2ALM3"/>
<proteinExistence type="predicted"/>
<keyword evidence="2" id="KW-1185">Reference proteome</keyword>
<accession>A0A8E2ALM3</accession>
<name>A0A8E2ALM3_9APHY</name>
<dbReference type="Proteomes" id="UP000250043">
    <property type="component" value="Unassembled WGS sequence"/>
</dbReference>
<protein>
    <submittedName>
        <fullName evidence="1">Uncharacterized protein</fullName>
    </submittedName>
</protein>
<reference evidence="1 2" key="1">
    <citation type="submission" date="2016-07" db="EMBL/GenBank/DDBJ databases">
        <title>Draft genome of the white-rot fungus Obba rivulosa 3A-2.</title>
        <authorList>
            <consortium name="DOE Joint Genome Institute"/>
            <person name="Miettinen O."/>
            <person name="Riley R."/>
            <person name="Acob R."/>
            <person name="Barry K."/>
            <person name="Cullen D."/>
            <person name="De Vries R."/>
            <person name="Hainaut M."/>
            <person name="Hatakka A."/>
            <person name="Henrissat B."/>
            <person name="Hilden K."/>
            <person name="Kuo R."/>
            <person name="Labutti K."/>
            <person name="Lipzen A."/>
            <person name="Makela M.R."/>
            <person name="Sandor L."/>
            <person name="Spatafora J.W."/>
            <person name="Grigoriev I.V."/>
            <person name="Hibbett D.S."/>
        </authorList>
    </citation>
    <scope>NUCLEOTIDE SEQUENCE [LARGE SCALE GENOMIC DNA]</scope>
    <source>
        <strain evidence="1 2">3A-2</strain>
    </source>
</reference>
<evidence type="ECO:0000313" key="1">
    <source>
        <dbReference type="EMBL" id="OCH86781.1"/>
    </source>
</evidence>
<gene>
    <name evidence="1" type="ORF">OBBRIDRAFT_806535</name>
</gene>
<evidence type="ECO:0000313" key="2">
    <source>
        <dbReference type="Proteomes" id="UP000250043"/>
    </source>
</evidence>
<organism evidence="1 2">
    <name type="scientific">Obba rivulosa</name>
    <dbReference type="NCBI Taxonomy" id="1052685"/>
    <lineage>
        <taxon>Eukaryota</taxon>
        <taxon>Fungi</taxon>
        <taxon>Dikarya</taxon>
        <taxon>Basidiomycota</taxon>
        <taxon>Agaricomycotina</taxon>
        <taxon>Agaricomycetes</taxon>
        <taxon>Polyporales</taxon>
        <taxon>Gelatoporiaceae</taxon>
        <taxon>Obba</taxon>
    </lineage>
</organism>
<dbReference type="EMBL" id="KV722512">
    <property type="protein sequence ID" value="OCH86781.1"/>
    <property type="molecule type" value="Genomic_DNA"/>
</dbReference>
<sequence length="430" mass="47358">MSSNSGDQEAIKRAKNTPMGQISAAGLEDCLNGRSIIVTDPEHEYVGLEGRIPNRSGFSSQRDGRYLYKAVIFLDQGQTDVIRLYTDQFKVTNTTVQKATAVQLGGMAYARYRQISGEQFSVVKTCFIFIMRTQEAVADIDGTQTNCVADPVLQFAHALFVATANEYRFFGRSRSGSVSIASGRLQLSKRQDGRFEAGAAKELIASAARGGRDKRESDEENAESNKFQALHTCDHSETKLETRIWGYYSAKCGKLETFRSEKDSGMPSMSSVVLGWQTEMSQCWGYGREKVSRLYQLTVSERNTTESSALRNDRETSINRSNKQPFHVKIAVINDPGQMLARRDGFAPFGMALPHDAVAESEEDGLPVEQDALQDATAGFPARGGPAVAGEPGLESLERTPFIEDFLDDASSLDGDPRMDDIPLVLVHDL</sequence>